<keyword evidence="2" id="KW-0547">Nucleotide-binding</keyword>
<feature type="domain" description="Elongation factor EFG" evidence="7">
    <location>
        <begin position="575"/>
        <end position="665"/>
    </location>
</feature>
<dbReference type="PANTHER" id="PTHR43261">
    <property type="entry name" value="TRANSLATION ELONGATION FACTOR G-RELATED"/>
    <property type="match status" value="1"/>
</dbReference>
<dbReference type="InterPro" id="IPR000795">
    <property type="entry name" value="T_Tr_GTP-bd_dom"/>
</dbReference>
<dbReference type="Gene3D" id="3.30.70.240">
    <property type="match status" value="1"/>
</dbReference>
<dbReference type="Proteomes" id="UP000217076">
    <property type="component" value="Unassembled WGS sequence"/>
</dbReference>
<keyword evidence="10" id="KW-1185">Reference proteome</keyword>
<dbReference type="Pfam" id="PF00009">
    <property type="entry name" value="GTP_EFTU"/>
    <property type="match status" value="1"/>
</dbReference>
<evidence type="ECO:0000256" key="5">
    <source>
        <dbReference type="ARBA" id="ARBA00023134"/>
    </source>
</evidence>
<evidence type="ECO:0000256" key="3">
    <source>
        <dbReference type="ARBA" id="ARBA00022768"/>
    </source>
</evidence>
<dbReference type="GO" id="GO:0003924">
    <property type="term" value="F:GTPase activity"/>
    <property type="evidence" value="ECO:0007669"/>
    <property type="project" value="InterPro"/>
</dbReference>
<comment type="function">
    <text evidence="6">Catalyzes the GTP-dependent ribosomal translocation step during translation elongation. During this step, the ribosome changes from the pre-translocational (PRE) to the post-translocational (POST) state as the newly formed A-site-bound peptidyl-tRNA and P-site-bound deacylated tRNA move to the P and E sites, respectively. Catalyzes the coordinated movement of the two tRNA molecules, the mRNA and conformational changes in the ribosome.</text>
</comment>
<dbReference type="CDD" id="cd01434">
    <property type="entry name" value="EFG_mtEFG1_IV"/>
    <property type="match status" value="1"/>
</dbReference>
<evidence type="ECO:0000256" key="1">
    <source>
        <dbReference type="ARBA" id="ARBA00017872"/>
    </source>
</evidence>
<name>A0A1G7WZS5_9PROT</name>
<dbReference type="SUPFAM" id="SSF52540">
    <property type="entry name" value="P-loop containing nucleoside triphosphate hydrolases"/>
    <property type="match status" value="1"/>
</dbReference>
<dbReference type="RefSeq" id="WP_092616307.1">
    <property type="nucleotide sequence ID" value="NZ_FNCV01000002.1"/>
</dbReference>
<dbReference type="InterPro" id="IPR035647">
    <property type="entry name" value="EFG_III/V"/>
</dbReference>
<evidence type="ECO:0000256" key="6">
    <source>
        <dbReference type="ARBA" id="ARBA00024731"/>
    </source>
</evidence>
<dbReference type="STRING" id="83401.SAMN05421742_102379"/>
<dbReference type="Pfam" id="PF14492">
    <property type="entry name" value="EFG_III"/>
    <property type="match status" value="1"/>
</dbReference>
<dbReference type="AlphaFoldDB" id="A0A1G7WZS5"/>
<sequence length="675" mass="73637">MGHSVTSQRVAALVGPYTSGKTSLLEAMLMRADVIHRLGKVTEGSTVGDGSPEARDRQMGVEVNVARADYMGQAWTFLDCPGSIEFMQDTYNALMVADIAVVVVDPEPERAAMLTPLLKFLDEREIPHLIFINKVDHAHISVRAVLEGLQAVSSRPMVLREVPIRDGETITGYVDLVSERAYKYRQGEASQLVKLPESVREREAEARQEMLESLADFNDDLLEKLLEDTVPPAGEIYADLSRDIANDLVVPVLFGSATNLEGVGRLLKSLRHDTPDHTHTATRLGLDADGPAVARCFKTLHAQHTGKMSLLRLFAGEMKDNGTIDGERPSGMFTLLGTDSTKVPGAVAGDVVALGRLEKLPTGALIENGRQKPDGDWPKPMAPVYALAVQATSASDDVKLTHALSRLCEDDPSLLVEQREDTNQLVLWGQGDIHLKVAVERLKSQYNLEIATSAPKVPFHETIRKSTKQQGRFKRQSGGHGQFGDVHVEIKPLPRGEGVAFTDSITGGVVPKAYIPAVEAGVKDYARQGVLGFPVVDFTVNLYDGSYHTVDSSEQAFKTAAQMALREGMPKCDPVLLEPILMVEVSVPTEATSRAQRALSSRRGQILAFSPKEGWEGWDIIQAHVPQAEIADLITDLRSQSMGVGTYTFRFDHMQELSGKQADQIVAARAAELKG</sequence>
<dbReference type="SUPFAM" id="SSF54980">
    <property type="entry name" value="EF-G C-terminal domain-like"/>
    <property type="match status" value="2"/>
</dbReference>
<dbReference type="PANTHER" id="PTHR43261:SF7">
    <property type="entry name" value="ELONGATION FACTOR G-LIKE PROTEIN"/>
    <property type="match status" value="1"/>
</dbReference>
<dbReference type="GO" id="GO:0032790">
    <property type="term" value="P:ribosome disassembly"/>
    <property type="evidence" value="ECO:0007669"/>
    <property type="project" value="TreeGrafter"/>
</dbReference>
<dbReference type="InterPro" id="IPR009000">
    <property type="entry name" value="Transl_B-barrel_sf"/>
</dbReference>
<dbReference type="CDD" id="cd03713">
    <property type="entry name" value="EFG_mtEFG_C"/>
    <property type="match status" value="1"/>
</dbReference>
<gene>
    <name evidence="9" type="ORF">SAMN05421742_102379</name>
</gene>
<reference evidence="10" key="1">
    <citation type="submission" date="2016-10" db="EMBL/GenBank/DDBJ databases">
        <authorList>
            <person name="Varghese N."/>
            <person name="Submissions S."/>
        </authorList>
    </citation>
    <scope>NUCLEOTIDE SEQUENCE [LARGE SCALE GENOMIC DNA]</scope>
    <source>
        <strain evidence="10">930I</strain>
    </source>
</reference>
<feature type="domain" description="Translation elongation factor EFG/EF2" evidence="8">
    <location>
        <begin position="456"/>
        <end position="573"/>
    </location>
</feature>
<dbReference type="InterPro" id="IPR020568">
    <property type="entry name" value="Ribosomal_Su5_D2-typ_SF"/>
</dbReference>
<dbReference type="FunFam" id="3.30.70.240:FF:000001">
    <property type="entry name" value="Elongation factor G"/>
    <property type="match status" value="1"/>
</dbReference>
<dbReference type="Gene3D" id="2.40.30.10">
    <property type="entry name" value="Translation factors"/>
    <property type="match status" value="1"/>
</dbReference>
<evidence type="ECO:0000313" key="9">
    <source>
        <dbReference type="EMBL" id="SDG77391.1"/>
    </source>
</evidence>
<keyword evidence="5" id="KW-0342">GTP-binding</keyword>
<dbReference type="Gene3D" id="3.30.230.10">
    <property type="match status" value="1"/>
</dbReference>
<dbReference type="InterPro" id="IPR000640">
    <property type="entry name" value="EFG_V-like"/>
</dbReference>
<dbReference type="SUPFAM" id="SSF54211">
    <property type="entry name" value="Ribosomal protein S5 domain 2-like"/>
    <property type="match status" value="1"/>
</dbReference>
<evidence type="ECO:0000259" key="7">
    <source>
        <dbReference type="SMART" id="SM00838"/>
    </source>
</evidence>
<dbReference type="InterPro" id="IPR035649">
    <property type="entry name" value="EFG_V"/>
</dbReference>
<dbReference type="NCBIfam" id="NF009891">
    <property type="entry name" value="PRK13351.1-1"/>
    <property type="match status" value="1"/>
</dbReference>
<evidence type="ECO:0000256" key="4">
    <source>
        <dbReference type="ARBA" id="ARBA00022917"/>
    </source>
</evidence>
<proteinExistence type="predicted"/>
<dbReference type="Pfam" id="PF03764">
    <property type="entry name" value="EFG_IV"/>
    <property type="match status" value="1"/>
</dbReference>
<dbReference type="FunFam" id="3.30.230.10:FF:000003">
    <property type="entry name" value="Elongation factor G"/>
    <property type="match status" value="1"/>
</dbReference>
<dbReference type="GO" id="GO:0005525">
    <property type="term" value="F:GTP binding"/>
    <property type="evidence" value="ECO:0007669"/>
    <property type="project" value="UniProtKB-KW"/>
</dbReference>
<dbReference type="InterPro" id="IPR027417">
    <property type="entry name" value="P-loop_NTPase"/>
</dbReference>
<keyword evidence="3 9" id="KW-0251">Elongation factor</keyword>
<dbReference type="InterPro" id="IPR009022">
    <property type="entry name" value="EFG_III"/>
</dbReference>
<dbReference type="EMBL" id="FNCV01000002">
    <property type="protein sequence ID" value="SDG77391.1"/>
    <property type="molecule type" value="Genomic_DNA"/>
</dbReference>
<dbReference type="GO" id="GO:0097216">
    <property type="term" value="F:guanosine tetraphosphate binding"/>
    <property type="evidence" value="ECO:0007669"/>
    <property type="project" value="UniProtKB-ARBA"/>
</dbReference>
<dbReference type="InterPro" id="IPR047872">
    <property type="entry name" value="EFG_IV"/>
</dbReference>
<protein>
    <recommendedName>
        <fullName evidence="1">Elongation factor G</fullName>
    </recommendedName>
</protein>
<dbReference type="Gene3D" id="3.30.70.870">
    <property type="entry name" value="Elongation Factor G (Translational Gtpase), domain 3"/>
    <property type="match status" value="1"/>
</dbReference>
<dbReference type="InterPro" id="IPR014721">
    <property type="entry name" value="Ribsml_uS5_D2-typ_fold_subgr"/>
</dbReference>
<dbReference type="GO" id="GO:0003746">
    <property type="term" value="F:translation elongation factor activity"/>
    <property type="evidence" value="ECO:0007669"/>
    <property type="project" value="UniProtKB-KW"/>
</dbReference>
<dbReference type="InterPro" id="IPR041095">
    <property type="entry name" value="EFG_II"/>
</dbReference>
<keyword evidence="4" id="KW-0648">Protein biosynthesis</keyword>
<dbReference type="InterPro" id="IPR005517">
    <property type="entry name" value="Transl_elong_EFG/EF2_IV"/>
</dbReference>
<dbReference type="CDD" id="cd04170">
    <property type="entry name" value="EF-G_bact"/>
    <property type="match status" value="1"/>
</dbReference>
<dbReference type="SMART" id="SM00838">
    <property type="entry name" value="EFG_C"/>
    <property type="match status" value="1"/>
</dbReference>
<accession>A0A1G7WZS5</accession>
<evidence type="ECO:0000259" key="8">
    <source>
        <dbReference type="SMART" id="SM00889"/>
    </source>
</evidence>
<dbReference type="CDD" id="cd16262">
    <property type="entry name" value="EFG_III"/>
    <property type="match status" value="1"/>
</dbReference>
<evidence type="ECO:0000256" key="2">
    <source>
        <dbReference type="ARBA" id="ARBA00022741"/>
    </source>
</evidence>
<dbReference type="Gene3D" id="3.40.50.300">
    <property type="entry name" value="P-loop containing nucleotide triphosphate hydrolases"/>
    <property type="match status" value="1"/>
</dbReference>
<dbReference type="NCBIfam" id="NF009379">
    <property type="entry name" value="PRK12740.1-3"/>
    <property type="match status" value="1"/>
</dbReference>
<dbReference type="SMART" id="SM00889">
    <property type="entry name" value="EFG_IV"/>
    <property type="match status" value="1"/>
</dbReference>
<dbReference type="SUPFAM" id="SSF50447">
    <property type="entry name" value="Translation proteins"/>
    <property type="match status" value="1"/>
</dbReference>
<evidence type="ECO:0000313" key="10">
    <source>
        <dbReference type="Proteomes" id="UP000217076"/>
    </source>
</evidence>
<dbReference type="Pfam" id="PF00679">
    <property type="entry name" value="EFG_C"/>
    <property type="match status" value="1"/>
</dbReference>
<dbReference type="OrthoDB" id="2605300at2"/>
<organism evidence="9 10">
    <name type="scientific">Roseospirillum parvum</name>
    <dbReference type="NCBI Taxonomy" id="83401"/>
    <lineage>
        <taxon>Bacteria</taxon>
        <taxon>Pseudomonadati</taxon>
        <taxon>Pseudomonadota</taxon>
        <taxon>Alphaproteobacteria</taxon>
        <taxon>Rhodospirillales</taxon>
        <taxon>Rhodospirillaceae</taxon>
        <taxon>Roseospirillum</taxon>
    </lineage>
</organism>